<accession>Q3UJD1</accession>
<reference evidence="1" key="7">
    <citation type="journal article" date="2005" name="Science">
        <title>The Transcriptional Landscape of the Mammalian Genome.</title>
        <authorList>
            <consortium name="The FANTOM Consortium"/>
            <consortium name="Riken Genome Exploration Research Group and Genome Science Group (Genome Network Project Core Group)"/>
        </authorList>
    </citation>
    <scope>NUCLEOTIDE SEQUENCE</scope>
    <source>
        <strain evidence="1">C57BL/6J</strain>
        <tissue evidence="1">Heart</tissue>
    </source>
</reference>
<organism evidence="1">
    <name type="scientific">Mus musculus</name>
    <name type="common">Mouse</name>
    <dbReference type="NCBI Taxonomy" id="10090"/>
    <lineage>
        <taxon>Eukaryota</taxon>
        <taxon>Metazoa</taxon>
        <taxon>Chordata</taxon>
        <taxon>Craniata</taxon>
        <taxon>Vertebrata</taxon>
        <taxon>Euteleostomi</taxon>
        <taxon>Mammalia</taxon>
        <taxon>Eutheria</taxon>
        <taxon>Euarchontoglires</taxon>
        <taxon>Glires</taxon>
        <taxon>Rodentia</taxon>
        <taxon>Myomorpha</taxon>
        <taxon>Muroidea</taxon>
        <taxon>Muridae</taxon>
        <taxon>Murinae</taxon>
        <taxon>Mus</taxon>
        <taxon>Mus</taxon>
    </lineage>
</organism>
<reference evidence="1" key="4">
    <citation type="journal article" date="2001" name="Nature">
        <title>Functional annotation of a full-length mouse cDNA collection.</title>
        <authorList>
            <consortium name="The RIKEN Genome Exploration Research Group Phase II Team and the FANTOM Consortium"/>
        </authorList>
    </citation>
    <scope>NUCLEOTIDE SEQUENCE</scope>
    <source>
        <strain evidence="1">C57BL/6J</strain>
        <tissue evidence="1">Heart</tissue>
    </source>
</reference>
<dbReference type="EMBL" id="AK146512">
    <property type="protein sequence ID" value="BAE27224.1"/>
    <property type="molecule type" value="mRNA"/>
</dbReference>
<proteinExistence type="evidence at transcript level"/>
<reference evidence="1" key="2">
    <citation type="journal article" date="2000" name="Genome Res.">
        <title>Normalization and subtraction of cap-trapper-selected cDNAs to prepare full-length cDNA libraries for rapid discovery of new genes.</title>
        <authorList>
            <person name="Carninci P."/>
            <person name="Shibata Y."/>
            <person name="Hayatsu N."/>
            <person name="Sugahara Y."/>
            <person name="Shibata K."/>
            <person name="Itoh M."/>
            <person name="Konno H."/>
            <person name="Okazaki Y."/>
            <person name="Muramatsu M."/>
            <person name="Hayashizaki Y."/>
        </authorList>
    </citation>
    <scope>NUCLEOTIDE SEQUENCE</scope>
    <source>
        <strain evidence="1">C57BL/6J</strain>
        <tissue evidence="1">Heart</tissue>
    </source>
</reference>
<evidence type="ECO:0000313" key="2">
    <source>
        <dbReference type="MGI" id="MGI:3050795"/>
    </source>
</evidence>
<sequence length="130" mass="13857">MPYSRKPGQLCRVREMGQCCHPAHSVSDGWVRGSPEWTGASRATFPGSKAVLIVTVVVCAVTAEEAAVPPGRAAILLSHSRPGSGKWPRGDPSYLHPELFPQWPVAEVLSGRRLGTPLPLGFAEKAESGC</sequence>
<dbReference type="MGI" id="MGI:3050795">
    <property type="gene designation" value="Mrtfb"/>
</dbReference>
<dbReference type="AGR" id="MGI:3050795"/>
<name>Q3UJD1_MOUSE</name>
<reference evidence="1" key="8">
    <citation type="journal article" date="2005" name="Science">
        <title>Antisense Transcription in the Mammalian Transcriptome.</title>
        <authorList>
            <consortium name="RIKEN Genome Exploration Research Group and Genome Science Group (Genome Network Project Core Group) and the FANTOM Consortium"/>
        </authorList>
    </citation>
    <scope>NUCLEOTIDE SEQUENCE</scope>
    <source>
        <strain evidence="1">C57BL/6J</strain>
        <tissue evidence="1">Heart</tissue>
    </source>
</reference>
<dbReference type="AlphaFoldDB" id="Q3UJD1"/>
<reference evidence="1" key="3">
    <citation type="journal article" date="2000" name="Genome Res.">
        <title>RIKEN integrated sequence analysis (RISA) system--384-format sequencing pipeline with 384 multicapillary sequencer.</title>
        <authorList>
            <person name="Shibata K."/>
            <person name="Itoh M."/>
            <person name="Aizawa K."/>
            <person name="Nagaoka S."/>
            <person name="Sasaki N."/>
            <person name="Carninci P."/>
            <person name="Konno H."/>
            <person name="Akiyama J."/>
            <person name="Nishi K."/>
            <person name="Kitsunai T."/>
            <person name="Tashiro H."/>
            <person name="Itoh M."/>
            <person name="Sumi N."/>
            <person name="Ishii Y."/>
            <person name="Nakamura S."/>
            <person name="Hazama M."/>
            <person name="Nishine T."/>
            <person name="Harada A."/>
            <person name="Yamamoto R."/>
            <person name="Matsumoto H."/>
            <person name="Sakaguchi S."/>
            <person name="Ikegami T."/>
            <person name="Kashiwagi K."/>
            <person name="Fujiwake S."/>
            <person name="Inoue K."/>
            <person name="Togawa Y."/>
            <person name="Izawa M."/>
            <person name="Ohara E."/>
            <person name="Watahiki M."/>
            <person name="Yoneda Y."/>
            <person name="Ishikawa T."/>
            <person name="Ozawa K."/>
            <person name="Tanaka T."/>
            <person name="Matsuura S."/>
            <person name="Kawai J."/>
            <person name="Okazaki Y."/>
            <person name="Muramatsu M."/>
            <person name="Inoue Y."/>
            <person name="Kira A."/>
            <person name="Hayashizaki Y."/>
        </authorList>
    </citation>
    <scope>NUCLEOTIDE SEQUENCE</scope>
    <source>
        <strain evidence="1">C57BL/6J</strain>
        <tissue evidence="1">Heart</tissue>
    </source>
</reference>
<reference evidence="1" key="6">
    <citation type="submission" date="2004-03" db="EMBL/GenBank/DDBJ databases">
        <authorList>
            <person name="Arakawa T."/>
            <person name="Carninci P."/>
            <person name="Fukuda S."/>
            <person name="Hashizume W."/>
            <person name="Hayashida K."/>
            <person name="Hori F."/>
            <person name="Iida J."/>
            <person name="Imamura K."/>
            <person name="Imotani K."/>
            <person name="Itoh M."/>
            <person name="Kanagawa S."/>
            <person name="Kawai J."/>
            <person name="Kojima M."/>
            <person name="Konno H."/>
            <person name="Murata M."/>
            <person name="Nakamura M."/>
            <person name="Ninomiya N."/>
            <person name="Nishiyori H."/>
            <person name="Nomura K."/>
            <person name="Ohno M."/>
            <person name="Sakazume N."/>
            <person name="Sano H."/>
            <person name="Sasaki D."/>
            <person name="Shibata K."/>
            <person name="Shiraki T."/>
            <person name="Tagami M."/>
            <person name="Tagami Y."/>
            <person name="Waki K."/>
            <person name="Watahiki A."/>
            <person name="Muramatsu M."/>
            <person name="Hayashizaki Y."/>
        </authorList>
    </citation>
    <scope>NUCLEOTIDE SEQUENCE</scope>
    <source>
        <strain evidence="1">C57BL/6J</strain>
        <tissue evidence="1">Heart</tissue>
    </source>
</reference>
<protein>
    <submittedName>
        <fullName evidence="1">Uncharacterized protein</fullName>
    </submittedName>
</protein>
<reference evidence="1" key="1">
    <citation type="journal article" date="1999" name="Methods Enzymol.">
        <title>High-efficiency full-length cDNA cloning.</title>
        <authorList>
            <person name="Carninci P."/>
            <person name="Hayashizaki Y."/>
        </authorList>
    </citation>
    <scope>NUCLEOTIDE SEQUENCE</scope>
    <source>
        <strain evidence="1">C57BL/6J</strain>
        <tissue evidence="1">Heart</tissue>
    </source>
</reference>
<gene>
    <name evidence="2" type="primary">Mrtfb</name>
    <name evidence="2" type="synonym">Mkl2</name>
</gene>
<reference evidence="1" key="5">
    <citation type="journal article" date="2002" name="Nature">
        <title>Analysis of the mouse transcriptome based on functional annotation of 60,770 full-length cDNAs.</title>
        <authorList>
            <consortium name="The FANTOM Consortium and the RIKEN Genome Exploration Research Group Phase I and II Team"/>
        </authorList>
    </citation>
    <scope>NUCLEOTIDE SEQUENCE</scope>
    <source>
        <strain evidence="1">C57BL/6J</strain>
        <tissue evidence="1">Heart</tissue>
    </source>
</reference>
<evidence type="ECO:0000313" key="1">
    <source>
        <dbReference type="EMBL" id="BAE27224.1"/>
    </source>
</evidence>